<feature type="compositionally biased region" description="Low complexity" evidence="1">
    <location>
        <begin position="70"/>
        <end position="82"/>
    </location>
</feature>
<feature type="compositionally biased region" description="Polar residues" evidence="1">
    <location>
        <begin position="691"/>
        <end position="707"/>
    </location>
</feature>
<feature type="compositionally biased region" description="Polar residues" evidence="1">
    <location>
        <begin position="599"/>
        <end position="632"/>
    </location>
</feature>
<evidence type="ECO:0000313" key="3">
    <source>
        <dbReference type="Proteomes" id="UP000224634"/>
    </source>
</evidence>
<feature type="region of interest" description="Disordered" evidence="1">
    <location>
        <begin position="683"/>
        <end position="741"/>
    </location>
</feature>
<accession>A0A2B7X1M5</accession>
<feature type="compositionally biased region" description="Low complexity" evidence="1">
    <location>
        <begin position="413"/>
        <end position="445"/>
    </location>
</feature>
<feature type="compositionally biased region" description="Polar residues" evidence="1">
    <location>
        <begin position="546"/>
        <end position="557"/>
    </location>
</feature>
<feature type="region of interest" description="Disordered" evidence="1">
    <location>
        <begin position="399"/>
        <end position="499"/>
    </location>
</feature>
<feature type="compositionally biased region" description="Low complexity" evidence="1">
    <location>
        <begin position="636"/>
        <end position="656"/>
    </location>
</feature>
<proteinExistence type="predicted"/>
<evidence type="ECO:0000256" key="1">
    <source>
        <dbReference type="SAM" id="MobiDB-lite"/>
    </source>
</evidence>
<reference evidence="2 3" key="1">
    <citation type="submission" date="2017-10" db="EMBL/GenBank/DDBJ databases">
        <title>Comparative genomics in systemic dimorphic fungi from Ajellomycetaceae.</title>
        <authorList>
            <person name="Munoz J.F."/>
            <person name="Mcewen J.G."/>
            <person name="Clay O.K."/>
            <person name="Cuomo C.A."/>
        </authorList>
    </citation>
    <scope>NUCLEOTIDE SEQUENCE [LARGE SCALE GENOMIC DNA]</scope>
    <source>
        <strain evidence="2 3">UAMH7299</strain>
    </source>
</reference>
<protein>
    <submittedName>
        <fullName evidence="2">Uncharacterized protein</fullName>
    </submittedName>
</protein>
<dbReference type="AlphaFoldDB" id="A0A2B7X1M5"/>
<feature type="region of interest" description="Disordered" evidence="1">
    <location>
        <begin position="293"/>
        <end position="370"/>
    </location>
</feature>
<comment type="caution">
    <text evidence="2">The sequence shown here is derived from an EMBL/GenBank/DDBJ whole genome shotgun (WGS) entry which is preliminary data.</text>
</comment>
<dbReference type="STRING" id="1447883.A0A2B7X1M5"/>
<keyword evidence="3" id="KW-1185">Reference proteome</keyword>
<feature type="region of interest" description="Disordered" evidence="1">
    <location>
        <begin position="42"/>
        <end position="91"/>
    </location>
</feature>
<name>A0A2B7X1M5_POLH7</name>
<feature type="region of interest" description="Disordered" evidence="1">
    <location>
        <begin position="208"/>
        <end position="276"/>
    </location>
</feature>
<evidence type="ECO:0000313" key="2">
    <source>
        <dbReference type="EMBL" id="PGH02713.1"/>
    </source>
</evidence>
<feature type="region of interest" description="Disordered" evidence="1">
    <location>
        <begin position="511"/>
        <end position="661"/>
    </location>
</feature>
<sequence>MSYQQQHPRIQIPRRTSSVTAASYHDLLSAKRSQEALLKLHNANNNGNHHPPSHHRTSTRQHPESRQERTSNTARANTTTTTKQRRKASETLVLTTNPEKILFPEANDLQGLRPPRSSLVPADNRLSQSDLRSRASSPLLGKSYQHNNSPLDSSFHAKLKPLRTSESAFALRSFFDPLGSPPAVSPELASPPSDSDLPLRNATTVAVTSGQSQTDLISPSGLNPLPLSTKDEGKSLKVKHRPPMIDLSKLFPKPKDAAAPLLSPHRMTSSPSPVSLRSESSFAKLSIFDRINSTGNKLTKQPRQKDVALRQPYHPPDPYSRQQQQQHAQQRREPQELQQGQWQHSSHPDVRFQQQQSPTCGEYANPKLSKKKSSHWFESSQANVSEDEVDIFPKEKRLANRSAQPSPQHRQKSQQYQSQGHSSSQRAVSRTSTTTTQKSSNTSPTWRSPQLSHPSPTPISPVANRLQTSISRWEGGDSSRSSSKTRGTLSKKSSKMLMNQSDLNEASVLCLSSSEDEDEDVSASRRKGAARNGRTYDHEKSERGSSKQSPISGTSRKPTPRRQPTRTSDANRSRTRGNSISSSVGSSNVGSYGSRVPSRPSSGIPTISEPDSSRTIRLPSSSNLDYHGSTDSPAPRSNTSSVHSSTTTTTTTTTTNRRSRFMAVTRQEEHLLELIRRNKGTIPNIMVEGDSGQQNTKKSQPDRSSIASLGVVGPDTSFLRLGPSSTSSRKSHNNHSSEPMVESEYAYTLSDAGGASDHSNISPRISLVHSDTMPSPSTSVTSPRTPTLPIHHHRLSPRNQHHPAITQFSPTVAGVIPSGDQHGHTRTRTDSSSAVVFGAEGDVGSGRGGKDGGSGETFPIWALGWNNEATEIAVVH</sequence>
<feature type="compositionally biased region" description="Polar residues" evidence="1">
    <location>
        <begin position="478"/>
        <end position="499"/>
    </location>
</feature>
<dbReference type="OrthoDB" id="5244050at2759"/>
<gene>
    <name evidence="2" type="ORF">AJ80_08810</name>
</gene>
<feature type="region of interest" description="Disordered" evidence="1">
    <location>
        <begin position="104"/>
        <end position="132"/>
    </location>
</feature>
<feature type="compositionally biased region" description="Polar residues" evidence="1">
    <location>
        <begin position="208"/>
        <end position="221"/>
    </location>
</feature>
<feature type="compositionally biased region" description="Low complexity" evidence="1">
    <location>
        <begin position="577"/>
        <end position="594"/>
    </location>
</feature>
<organism evidence="2 3">
    <name type="scientific">Polytolypa hystricis (strain UAMH7299)</name>
    <dbReference type="NCBI Taxonomy" id="1447883"/>
    <lineage>
        <taxon>Eukaryota</taxon>
        <taxon>Fungi</taxon>
        <taxon>Dikarya</taxon>
        <taxon>Ascomycota</taxon>
        <taxon>Pezizomycotina</taxon>
        <taxon>Eurotiomycetes</taxon>
        <taxon>Eurotiomycetidae</taxon>
        <taxon>Onygenales</taxon>
        <taxon>Onygenales incertae sedis</taxon>
        <taxon>Polytolypa</taxon>
    </lineage>
</organism>
<dbReference type="Proteomes" id="UP000224634">
    <property type="component" value="Unassembled WGS sequence"/>
</dbReference>
<feature type="compositionally biased region" description="Basic and acidic residues" evidence="1">
    <location>
        <begin position="534"/>
        <end position="545"/>
    </location>
</feature>
<feature type="compositionally biased region" description="Polar residues" evidence="1">
    <location>
        <begin position="336"/>
        <end position="345"/>
    </location>
</feature>
<dbReference type="EMBL" id="PDNA01000220">
    <property type="protein sequence ID" value="PGH02713.1"/>
    <property type="molecule type" value="Genomic_DNA"/>
</dbReference>